<dbReference type="Gene3D" id="3.40.980.20">
    <property type="entry name" value="Four-carbon acid sugar kinase, nucleotide binding domain"/>
    <property type="match status" value="1"/>
</dbReference>
<keyword evidence="3" id="KW-0547">Nucleotide-binding</keyword>
<comment type="similarity">
    <text evidence="1">Belongs to the four-carbon acid sugar kinase family.</text>
</comment>
<proteinExistence type="inferred from homology"/>
<accession>A0A7C9VJ83</accession>
<dbReference type="Pfam" id="PF07005">
    <property type="entry name" value="SBD_N"/>
    <property type="match status" value="1"/>
</dbReference>
<dbReference type="Proteomes" id="UP000480266">
    <property type="component" value="Unassembled WGS sequence"/>
</dbReference>
<keyword evidence="4 9" id="KW-0418">Kinase</keyword>
<evidence type="ECO:0000256" key="1">
    <source>
        <dbReference type="ARBA" id="ARBA00005715"/>
    </source>
</evidence>
<evidence type="ECO:0000256" key="5">
    <source>
        <dbReference type="ARBA" id="ARBA00022840"/>
    </source>
</evidence>
<dbReference type="GO" id="GO:0016301">
    <property type="term" value="F:kinase activity"/>
    <property type="evidence" value="ECO:0007669"/>
    <property type="project" value="UniProtKB-KW"/>
</dbReference>
<name>A0A7C9VJ83_9BRAD</name>
<dbReference type="GO" id="GO:0005524">
    <property type="term" value="F:ATP binding"/>
    <property type="evidence" value="ECO:0007669"/>
    <property type="project" value="UniProtKB-KW"/>
</dbReference>
<sequence>MAIIGAVADDLTGATTVGVLLARSGIATAAFFNENCAMSGNCNLNYEAIIVSTNSRGITKEKAMEKVKIATSNLKKMGIRQFSKRIDTTLRGNIGEEIDAMLDELGTDTVAVMVPSMPQSNRIMVGGYSMINGVPLSKTPVSRDVRTPVTDSYVPRLISSQTKRKVSYISLDELLQGRENLKKTMKRFREDGSEILLVDAISLDDVEMIAYAVVELDWNVLAVDPGPFTEKIAIAKGFRKGRIKKTFQMEINNDKFYGTGTVLVVAGSASSVTITQIKKLRNVPETCQVPVKAQLLLPGGDSSDLEIERVSKSVREILGEFNVPRVIILETALSGGVLDLRTESEKYGISPEEAADNINLGLGEITREILDKDGNKIKGLYMTGGDVMVYVCASLGVEGIELIDYVIPQSDLGRFIGSNFNGMTIVGKGGLTGSDEIAINIVNRIFYEEECKKECDSCIK</sequence>
<evidence type="ECO:0000313" key="9">
    <source>
        <dbReference type="EMBL" id="NGX93854.1"/>
    </source>
</evidence>
<protein>
    <submittedName>
        <fullName evidence="9">Four-carbon acid sugar kinase family protein</fullName>
    </submittedName>
</protein>
<evidence type="ECO:0000256" key="2">
    <source>
        <dbReference type="ARBA" id="ARBA00022679"/>
    </source>
</evidence>
<keyword evidence="2" id="KW-0808">Transferase</keyword>
<dbReference type="AlphaFoldDB" id="A0A7C9VJ83"/>
<evidence type="ECO:0000313" key="10">
    <source>
        <dbReference type="Proteomes" id="UP000480266"/>
    </source>
</evidence>
<dbReference type="InterPro" id="IPR037051">
    <property type="entry name" value="4-carb_acid_sugar_kinase_N_sf"/>
</dbReference>
<dbReference type="EMBL" id="JAAMRR010000048">
    <property type="protein sequence ID" value="NGX93854.1"/>
    <property type="molecule type" value="Genomic_DNA"/>
</dbReference>
<feature type="domain" description="Four-carbon acid sugar kinase nucleotide binding" evidence="8">
    <location>
        <begin position="263"/>
        <end position="436"/>
    </location>
</feature>
<evidence type="ECO:0000256" key="3">
    <source>
        <dbReference type="ARBA" id="ARBA00022741"/>
    </source>
</evidence>
<reference evidence="9" key="1">
    <citation type="submission" date="2020-02" db="EMBL/GenBank/DDBJ databases">
        <title>Draft genome sequence of Candidatus Afipia apatlaquensis IBT-C3, a potential strain for decolorization of textile dyes.</title>
        <authorList>
            <person name="Sanchez-Reyes A."/>
            <person name="Breton-Deval L."/>
            <person name="Mangelson H."/>
            <person name="Sanchez-Flores A."/>
        </authorList>
    </citation>
    <scope>NUCLEOTIDE SEQUENCE [LARGE SCALE GENOMIC DNA]</scope>
    <source>
        <strain evidence="9">IBT-C3</strain>
    </source>
</reference>
<dbReference type="InterPro" id="IPR010737">
    <property type="entry name" value="4-carb_acid_sugar_kinase_N"/>
</dbReference>
<gene>
    <name evidence="9" type="ORF">G4V63_00960</name>
</gene>
<organism evidence="9 10">
    <name type="scientific">Candidatus Afipia apatlaquensis</name>
    <dbReference type="NCBI Taxonomy" id="2712852"/>
    <lineage>
        <taxon>Bacteria</taxon>
        <taxon>Pseudomonadati</taxon>
        <taxon>Pseudomonadota</taxon>
        <taxon>Alphaproteobacteria</taxon>
        <taxon>Hyphomicrobiales</taxon>
        <taxon>Nitrobacteraceae</taxon>
        <taxon>Afipia</taxon>
    </lineage>
</organism>
<comment type="caution">
    <text evidence="9">The sequence shown here is derived from an EMBL/GenBank/DDBJ whole genome shotgun (WGS) entry which is preliminary data.</text>
</comment>
<dbReference type="SUPFAM" id="SSF142764">
    <property type="entry name" value="YgbK-like"/>
    <property type="match status" value="1"/>
</dbReference>
<evidence type="ECO:0000256" key="6">
    <source>
        <dbReference type="ARBA" id="ARBA00023277"/>
    </source>
</evidence>
<keyword evidence="5" id="KW-0067">ATP-binding</keyword>
<evidence type="ECO:0000256" key="4">
    <source>
        <dbReference type="ARBA" id="ARBA00022777"/>
    </source>
</evidence>
<evidence type="ECO:0000259" key="7">
    <source>
        <dbReference type="Pfam" id="PF07005"/>
    </source>
</evidence>
<dbReference type="InterPro" id="IPR031475">
    <property type="entry name" value="NBD_C"/>
</dbReference>
<keyword evidence="6" id="KW-0119">Carbohydrate metabolism</keyword>
<dbReference type="Pfam" id="PF17042">
    <property type="entry name" value="NBD_C"/>
    <property type="match status" value="1"/>
</dbReference>
<dbReference type="InterPro" id="IPR042213">
    <property type="entry name" value="NBD_C_sf"/>
</dbReference>
<feature type="domain" description="Four-carbon acid sugar kinase N-terminal" evidence="7">
    <location>
        <begin position="4"/>
        <end position="231"/>
    </location>
</feature>
<dbReference type="Gene3D" id="3.40.50.10840">
    <property type="entry name" value="Putative sugar-binding, N-terminal domain"/>
    <property type="match status" value="1"/>
</dbReference>
<keyword evidence="10" id="KW-1185">Reference proteome</keyword>
<evidence type="ECO:0000259" key="8">
    <source>
        <dbReference type="Pfam" id="PF17042"/>
    </source>
</evidence>